<evidence type="ECO:0000256" key="3">
    <source>
        <dbReference type="PROSITE-ProRule" id="PRU00339"/>
    </source>
</evidence>
<dbReference type="PROSITE" id="PS50005">
    <property type="entry name" value="TPR"/>
    <property type="match status" value="2"/>
</dbReference>
<feature type="repeat" description="TPR" evidence="3">
    <location>
        <begin position="486"/>
        <end position="519"/>
    </location>
</feature>
<dbReference type="EMBL" id="DTOZ01000113">
    <property type="protein sequence ID" value="HGE78199.1"/>
    <property type="molecule type" value="Genomic_DNA"/>
</dbReference>
<keyword evidence="2 3" id="KW-0802">TPR repeat</keyword>
<feature type="region of interest" description="Disordered" evidence="4">
    <location>
        <begin position="337"/>
        <end position="364"/>
    </location>
</feature>
<protein>
    <submittedName>
        <fullName evidence="5">Tetratricopeptide repeat protein</fullName>
    </submittedName>
</protein>
<feature type="repeat" description="TPR" evidence="3">
    <location>
        <begin position="221"/>
        <end position="254"/>
    </location>
</feature>
<organism evidence="5">
    <name type="scientific">candidate division WOR-3 bacterium</name>
    <dbReference type="NCBI Taxonomy" id="2052148"/>
    <lineage>
        <taxon>Bacteria</taxon>
        <taxon>Bacteria division WOR-3</taxon>
    </lineage>
</organism>
<dbReference type="AlphaFoldDB" id="A0A7V3RHJ1"/>
<dbReference type="SMART" id="SM00028">
    <property type="entry name" value="TPR"/>
    <property type="match status" value="5"/>
</dbReference>
<dbReference type="InterPro" id="IPR019734">
    <property type="entry name" value="TPR_rpt"/>
</dbReference>
<gene>
    <name evidence="5" type="ORF">ENX68_04275</name>
</gene>
<dbReference type="InterPro" id="IPR011990">
    <property type="entry name" value="TPR-like_helical_dom_sf"/>
</dbReference>
<accession>A0A7V3RHJ1</accession>
<dbReference type="PANTHER" id="PTHR44943">
    <property type="entry name" value="CELLULOSE SYNTHASE OPERON PROTEIN C"/>
    <property type="match status" value="1"/>
</dbReference>
<reference evidence="5" key="1">
    <citation type="journal article" date="2020" name="mSystems">
        <title>Genome- and Community-Level Interaction Insights into Carbon Utilization and Element Cycling Functions of Hydrothermarchaeota in Hydrothermal Sediment.</title>
        <authorList>
            <person name="Zhou Z."/>
            <person name="Liu Y."/>
            <person name="Xu W."/>
            <person name="Pan J."/>
            <person name="Luo Z.H."/>
            <person name="Li M."/>
        </authorList>
    </citation>
    <scope>NUCLEOTIDE SEQUENCE [LARGE SCALE GENOMIC DNA]</scope>
    <source>
        <strain evidence="5">SpSt-961</strain>
    </source>
</reference>
<sequence>METEIIERSRQYINEGKYEKAQIILRRALEEVPNRAQVLELCGDLAVKLGRISEAINRYEHAFENYTNNGQYAEGIICLEKILNLDEMNEGVLLRLVDLYHFYGLRNVGIKRLIDFASRALKKKDEALFVSTLRKVVEFQPKNLPLRLSLAKLLFSVNRNREAEDELIKLRSLATEVNDEAILNEIKNLLPRTDGGDELDPKSRIELGNLLYEIGSKDEALVEFKKAADDLIHEGKYEDAINVLNRILEIDPNNNEALAKLKELKPGAKAEERVEVESPSKPEEVSTIDLQITEEEVKSEKPTPPIEETISEIQSDLEILADLSKQIEGITPITEKEPAPTVEPVSEGKPAEETPVEQEPEKKVAEVPPIEGQLADIEFLLKEAEAAPPTPRNFEVAKQFDEFRTNITWEVEDTKKKIALAKMAVDSGLYEVALSYLEEEKEKKEFWPTSLEIIGQALIKLGRYNDAIKTLGPIILLEDIPEDKKIELRYLLASGYEGLGDFENAMREIERIMEINPDYRDIKEIYTLLGGKIEVTEEEPKPVVEEEIKEVKEVVEEGMATESAFEPGPDLEEVQIEKEAQIIIEESPRELIEEPPKELKETSVEEPIIEEGFIIKEERSEEKIDFDEKGENITFI</sequence>
<name>A0A7V3RHJ1_UNCW3</name>
<dbReference type="Gene3D" id="1.25.40.10">
    <property type="entry name" value="Tetratricopeptide repeat domain"/>
    <property type="match status" value="4"/>
</dbReference>
<evidence type="ECO:0000256" key="2">
    <source>
        <dbReference type="ARBA" id="ARBA00022803"/>
    </source>
</evidence>
<evidence type="ECO:0000256" key="1">
    <source>
        <dbReference type="ARBA" id="ARBA00022737"/>
    </source>
</evidence>
<dbReference type="SUPFAM" id="SSF48452">
    <property type="entry name" value="TPR-like"/>
    <property type="match status" value="2"/>
</dbReference>
<comment type="caution">
    <text evidence="5">The sequence shown here is derived from an EMBL/GenBank/DDBJ whole genome shotgun (WGS) entry which is preliminary data.</text>
</comment>
<dbReference type="InterPro" id="IPR051685">
    <property type="entry name" value="Ycf3/AcsC/BcsC/TPR_MFPF"/>
</dbReference>
<keyword evidence="1" id="KW-0677">Repeat</keyword>
<evidence type="ECO:0000256" key="4">
    <source>
        <dbReference type="SAM" id="MobiDB-lite"/>
    </source>
</evidence>
<evidence type="ECO:0000313" key="5">
    <source>
        <dbReference type="EMBL" id="HGE78199.1"/>
    </source>
</evidence>
<dbReference type="PANTHER" id="PTHR44943:SF8">
    <property type="entry name" value="TPR REPEAT-CONTAINING PROTEIN MJ0263"/>
    <property type="match status" value="1"/>
</dbReference>
<dbReference type="Pfam" id="PF13181">
    <property type="entry name" value="TPR_8"/>
    <property type="match status" value="1"/>
</dbReference>
<proteinExistence type="predicted"/>